<dbReference type="Proteomes" id="UP001283361">
    <property type="component" value="Unassembled WGS sequence"/>
</dbReference>
<dbReference type="AlphaFoldDB" id="A0AAE1E6N7"/>
<proteinExistence type="predicted"/>
<sequence length="103" mass="11454">MFTDTRRPLRGVLSYGSLRLDIDLTWRWANQDPTLVSAGELQLVLPPQGSRRLRAMSSRPSLSQRLQAFDSSKRPAVFLSSPQLPCTSIVCVFNLSVTSYSPG</sequence>
<comment type="caution">
    <text evidence="1">The sequence shown here is derived from an EMBL/GenBank/DDBJ whole genome shotgun (WGS) entry which is preliminary data.</text>
</comment>
<protein>
    <submittedName>
        <fullName evidence="1">Uncharacterized protein</fullName>
    </submittedName>
</protein>
<accession>A0AAE1E6N7</accession>
<reference evidence="1" key="1">
    <citation type="journal article" date="2023" name="G3 (Bethesda)">
        <title>A reference genome for the long-term kleptoplast-retaining sea slug Elysia crispata morphotype clarki.</title>
        <authorList>
            <person name="Eastman K.E."/>
            <person name="Pendleton A.L."/>
            <person name="Shaikh M.A."/>
            <person name="Suttiyut T."/>
            <person name="Ogas R."/>
            <person name="Tomko P."/>
            <person name="Gavelis G."/>
            <person name="Widhalm J.R."/>
            <person name="Wisecaver J.H."/>
        </authorList>
    </citation>
    <scope>NUCLEOTIDE SEQUENCE</scope>
    <source>
        <strain evidence="1">ECLA1</strain>
    </source>
</reference>
<name>A0AAE1E6N7_9GAST</name>
<evidence type="ECO:0000313" key="2">
    <source>
        <dbReference type="Proteomes" id="UP001283361"/>
    </source>
</evidence>
<dbReference type="EMBL" id="JAWDGP010001091">
    <property type="protein sequence ID" value="KAK3794818.1"/>
    <property type="molecule type" value="Genomic_DNA"/>
</dbReference>
<gene>
    <name evidence="1" type="ORF">RRG08_014511</name>
</gene>
<evidence type="ECO:0000313" key="1">
    <source>
        <dbReference type="EMBL" id="KAK3794818.1"/>
    </source>
</evidence>
<keyword evidence="2" id="KW-1185">Reference proteome</keyword>
<organism evidence="1 2">
    <name type="scientific">Elysia crispata</name>
    <name type="common">lettuce slug</name>
    <dbReference type="NCBI Taxonomy" id="231223"/>
    <lineage>
        <taxon>Eukaryota</taxon>
        <taxon>Metazoa</taxon>
        <taxon>Spiralia</taxon>
        <taxon>Lophotrochozoa</taxon>
        <taxon>Mollusca</taxon>
        <taxon>Gastropoda</taxon>
        <taxon>Heterobranchia</taxon>
        <taxon>Euthyneura</taxon>
        <taxon>Panpulmonata</taxon>
        <taxon>Sacoglossa</taxon>
        <taxon>Placobranchoidea</taxon>
        <taxon>Plakobranchidae</taxon>
        <taxon>Elysia</taxon>
    </lineage>
</organism>